<name>L8WNU2_THACA</name>
<feature type="chain" id="PRO_5003997119" description="PH domain-containing protein" evidence="2">
    <location>
        <begin position="17"/>
        <end position="1427"/>
    </location>
</feature>
<feature type="region of interest" description="Disordered" evidence="1">
    <location>
        <begin position="70"/>
        <end position="131"/>
    </location>
</feature>
<dbReference type="OrthoDB" id="2261329at2759"/>
<gene>
    <name evidence="3" type="ORF">AG1IA_07543</name>
</gene>
<feature type="compositionally biased region" description="Polar residues" evidence="1">
    <location>
        <begin position="245"/>
        <end position="265"/>
    </location>
</feature>
<feature type="region of interest" description="Disordered" evidence="1">
    <location>
        <begin position="644"/>
        <end position="686"/>
    </location>
</feature>
<protein>
    <recommendedName>
        <fullName evidence="5">PH domain-containing protein</fullName>
    </recommendedName>
</protein>
<evidence type="ECO:0000256" key="2">
    <source>
        <dbReference type="SAM" id="SignalP"/>
    </source>
</evidence>
<feature type="region of interest" description="Disordered" evidence="1">
    <location>
        <begin position="333"/>
        <end position="392"/>
    </location>
</feature>
<feature type="region of interest" description="Disordered" evidence="1">
    <location>
        <begin position="755"/>
        <end position="774"/>
    </location>
</feature>
<feature type="compositionally biased region" description="Polar residues" evidence="1">
    <location>
        <begin position="77"/>
        <end position="90"/>
    </location>
</feature>
<sequence length="1427" mass="155920">MHWFHALSRLFRLCVAKRAVKHSQQTMATTAVIQLTFVTLFIPVYEQMSPSLNSPVPTLTTQPSIYSPQPVYHPNVRSPSLHSQNLSDFGSPSKVPSLVGSSITRDPSSVASNSTTGYLPTPTDDVMHMPPSLARDETTLISYYRNQAFPEHFRNGKTGKSNTTRGLGGSRTRQGSLSIRRGSPSRTRPESDKVSASGKSVSTVEGTSPTRDPAPPMPPRMERQQGTRELISRYEILDSIAHTPPATSHQSQGSTMQRPRSTSQLSRRDFSLPPVPPANPSPTRSQGEANVDRRHAPHSHRFPESSSYFSTFAQKGGKLRNSFTNLVQLLGDKAKSGSRKRNSVSPSVSPGRMLNALPKGFKLRLSKRASAGSSPSSSPGKDGGGSKTSDLLPNINELLNTEPIISALLLYQSPARQVHPSIPDQKTPLWMPYTVSLYPTTIILQVPNPGLSSSSKFQIPLSELYDAHSVLAKDLLPGLIPSLGSICLPPAFGDEIYAFEALCYGGRIERFAAPTMASRAAWVRHLIDILTGHGPSLKNKAGKLDGVQGGEALVSGTTPMRSLTCVQGLPSVSSIVPVSSSPGSTPGMITLVGDNADSTKSVIFTSNPKSSVEGFPKTHTRSSTPITPSGRALSSRLDAVGDTPQTASVFPNPWEPPATPTRRATSGMTQRGSSLLMSPRSDRSRITASPSICRLDERNLVRDRLAMFEHYTSPSPSARGSISSRRGKEGTVNWEVLSEVRNGRSGTVLNRAASNLRDPSARPSPAVGQETPMSSMRIHRDDRSSFGPGRPALELKPRVSPVIPSDSSVKSNRSTFMHNDVPRFSFLTDRNMESNSKPIQILGNLRPSKRVETTQLQLSPSSMIITQDSSLKPIMDRLDTLLSALRESDAAQSTKASGLGQLIISTQDYIVRNIEDDTKKTSAEYLTLLKHTESLGRMIESLIARPALGYEERENLIIVREAIERIEQDFFTRVEMISSAREKEFGEDMKAFVSGQSDGLRQTIQDLVAKLDHGSKQNEVLAKLDTLTLAATSTCNSAARDVDLLAEFVAQVKDHISSLPTSSLDTSTMDTSKILDKLDSLSHSMIGSDAIADLSAIRTTLENIKTHIQPEENSNAITTLSSPQADISDLSMKLDGITAMCQSIMADRATVPDVGDGPDNPIEVAQQTVSERFEGSKLNVWLEKFVMNASMQMDNVRDRLVTLRQDLGLESIPKGQEAHPQGVIQELHTMLEEQVKSAGDIASSLNALLVSFNEEQARNAQARESLATDAVLKMIEVQRQEQERLLKQLASDLSSDIRGERIRFVEAMSQATSMNVQLHVEEFKKQLTHEVLALTDEVGRLREERKTIQHQIAQLFMVKSEHESEPHGPNQVGITKSYISWTENELVAPAATSTTTKHSSKREVTQEAVAFSHSSVHNLWLPKFNIK</sequence>
<organism evidence="3 4">
    <name type="scientific">Thanatephorus cucumeris (strain AG1-IA)</name>
    <name type="common">Rice sheath blight fungus</name>
    <name type="synonym">Rhizoctonia solani</name>
    <dbReference type="NCBI Taxonomy" id="983506"/>
    <lineage>
        <taxon>Eukaryota</taxon>
        <taxon>Fungi</taxon>
        <taxon>Dikarya</taxon>
        <taxon>Basidiomycota</taxon>
        <taxon>Agaricomycotina</taxon>
        <taxon>Agaricomycetes</taxon>
        <taxon>Cantharellales</taxon>
        <taxon>Ceratobasidiaceae</taxon>
        <taxon>Rhizoctonia</taxon>
        <taxon>Rhizoctonia solani AG-1</taxon>
    </lineage>
</organism>
<feature type="compositionally biased region" description="Polar residues" evidence="1">
    <location>
        <begin position="805"/>
        <end position="814"/>
    </location>
</feature>
<dbReference type="EMBL" id="AFRT01002168">
    <property type="protein sequence ID" value="ELU38433.1"/>
    <property type="molecule type" value="Genomic_DNA"/>
</dbReference>
<feature type="region of interest" description="Disordered" evidence="1">
    <location>
        <begin position="779"/>
        <end position="814"/>
    </location>
</feature>
<feature type="region of interest" description="Disordered" evidence="1">
    <location>
        <begin position="243"/>
        <end position="309"/>
    </location>
</feature>
<feature type="region of interest" description="Disordered" evidence="1">
    <location>
        <begin position="608"/>
        <end position="632"/>
    </location>
</feature>
<evidence type="ECO:0008006" key="5">
    <source>
        <dbReference type="Google" id="ProtNLM"/>
    </source>
</evidence>
<feature type="compositionally biased region" description="Low complexity" evidence="1">
    <location>
        <begin position="369"/>
        <end position="380"/>
    </location>
</feature>
<accession>L8WNU2</accession>
<keyword evidence="4" id="KW-1185">Reference proteome</keyword>
<keyword evidence="2" id="KW-0732">Signal</keyword>
<evidence type="ECO:0000313" key="4">
    <source>
        <dbReference type="Proteomes" id="UP000011668"/>
    </source>
</evidence>
<dbReference type="Proteomes" id="UP000011668">
    <property type="component" value="Unassembled WGS sequence"/>
</dbReference>
<dbReference type="STRING" id="983506.L8WNU2"/>
<reference evidence="3 4" key="1">
    <citation type="journal article" date="2013" name="Nat. Commun.">
        <title>The evolution and pathogenic mechanisms of the rice sheath blight pathogen.</title>
        <authorList>
            <person name="Zheng A."/>
            <person name="Lin R."/>
            <person name="Xu L."/>
            <person name="Qin P."/>
            <person name="Tang C."/>
            <person name="Ai P."/>
            <person name="Zhang D."/>
            <person name="Liu Y."/>
            <person name="Sun Z."/>
            <person name="Feng H."/>
            <person name="Wang Y."/>
            <person name="Chen Y."/>
            <person name="Liang X."/>
            <person name="Fu R."/>
            <person name="Li Q."/>
            <person name="Zhang J."/>
            <person name="Yu X."/>
            <person name="Xie Z."/>
            <person name="Ding L."/>
            <person name="Guan P."/>
            <person name="Tang J."/>
            <person name="Liang Y."/>
            <person name="Wang S."/>
            <person name="Deng Q."/>
            <person name="Li S."/>
            <person name="Zhu J."/>
            <person name="Wang L."/>
            <person name="Liu H."/>
            <person name="Li P."/>
        </authorList>
    </citation>
    <scope>NUCLEOTIDE SEQUENCE [LARGE SCALE GENOMIC DNA]</scope>
    <source>
        <strain evidence="4">AG-1 IA</strain>
    </source>
</reference>
<comment type="caution">
    <text evidence="3">The sequence shown here is derived from an EMBL/GenBank/DDBJ whole genome shotgun (WGS) entry which is preliminary data.</text>
</comment>
<proteinExistence type="predicted"/>
<feature type="compositionally biased region" description="Polar residues" evidence="1">
    <location>
        <begin position="99"/>
        <end position="118"/>
    </location>
</feature>
<evidence type="ECO:0000313" key="3">
    <source>
        <dbReference type="EMBL" id="ELU38433.1"/>
    </source>
</evidence>
<feature type="signal peptide" evidence="2">
    <location>
        <begin position="1"/>
        <end position="16"/>
    </location>
</feature>
<feature type="compositionally biased region" description="Polar residues" evidence="1">
    <location>
        <begin position="662"/>
        <end position="676"/>
    </location>
</feature>
<evidence type="ECO:0000256" key="1">
    <source>
        <dbReference type="SAM" id="MobiDB-lite"/>
    </source>
</evidence>
<feature type="region of interest" description="Disordered" evidence="1">
    <location>
        <begin position="151"/>
        <end position="225"/>
    </location>
</feature>
<feature type="compositionally biased region" description="Polar residues" evidence="1">
    <location>
        <begin position="197"/>
        <end position="208"/>
    </location>
</feature>
<feature type="compositionally biased region" description="Polar residues" evidence="1">
    <location>
        <begin position="158"/>
        <end position="177"/>
    </location>
</feature>
<dbReference type="HOGENOM" id="CLU_256364_0_0_1"/>